<dbReference type="OrthoDB" id="9826993at2759"/>
<dbReference type="AlphaFoldDB" id="A0A8K0F390"/>
<sequence length="176" mass="19249">MVGTEVLLMTVLTASLLPVEALVLTRSCETDLDCVVAGVGGCCARWNPYLNLKACKPLGRRGERCHIATNHIPYPFNGKRKYWRCPCEISLSCVAGGTSPVGFCQAPLSGEGATYAEKHGHSVTAPWEGGTDMVKLVETKRKTGKNRGVLMDKNDYTDLHEYFEDHASSHDADYIV</sequence>
<dbReference type="GO" id="GO:0005576">
    <property type="term" value="C:extracellular region"/>
    <property type="evidence" value="ECO:0007669"/>
    <property type="project" value="UniProtKB-SubCell"/>
</dbReference>
<feature type="chain" id="PRO_5035436163" evidence="7">
    <location>
        <begin position="22"/>
        <end position="176"/>
    </location>
</feature>
<evidence type="ECO:0000256" key="1">
    <source>
        <dbReference type="ARBA" id="ARBA00004613"/>
    </source>
</evidence>
<keyword evidence="3" id="KW-0964">Secreted</keyword>
<evidence type="ECO:0000256" key="4">
    <source>
        <dbReference type="ARBA" id="ARBA00022656"/>
    </source>
</evidence>
<evidence type="ECO:0000256" key="5">
    <source>
        <dbReference type="ARBA" id="ARBA00023157"/>
    </source>
</evidence>
<evidence type="ECO:0000259" key="8">
    <source>
        <dbReference type="Pfam" id="PF06607"/>
    </source>
</evidence>
<dbReference type="GO" id="GO:0090729">
    <property type="term" value="F:toxin activity"/>
    <property type="evidence" value="ECO:0007669"/>
    <property type="project" value="UniProtKB-KW"/>
</dbReference>
<reference evidence="9" key="1">
    <citation type="submission" date="2022-01" db="EMBL/GenBank/DDBJ databases">
        <authorList>
            <person name="Braso-Vives M."/>
        </authorList>
    </citation>
    <scope>NUCLEOTIDE SEQUENCE</scope>
</reference>
<dbReference type="InterPro" id="IPR009523">
    <property type="entry name" value="Prokineticin"/>
</dbReference>
<keyword evidence="10" id="KW-1185">Reference proteome</keyword>
<dbReference type="Gene3D" id="2.10.80.10">
    <property type="entry name" value="Lipase, subunit A"/>
    <property type="match status" value="1"/>
</dbReference>
<dbReference type="Pfam" id="PF06607">
    <property type="entry name" value="Prokineticin"/>
    <property type="match status" value="1"/>
</dbReference>
<feature type="signal peptide" evidence="7">
    <location>
        <begin position="1"/>
        <end position="21"/>
    </location>
</feature>
<accession>A0A8K0F390</accession>
<keyword evidence="5" id="KW-1015">Disulfide bond</keyword>
<evidence type="ECO:0000313" key="9">
    <source>
        <dbReference type="EMBL" id="CAH1272967.1"/>
    </source>
</evidence>
<dbReference type="SUPFAM" id="SSF57190">
    <property type="entry name" value="Colipase-like"/>
    <property type="match status" value="1"/>
</dbReference>
<keyword evidence="6" id="KW-1213">G-protein coupled receptor impairing toxin</keyword>
<evidence type="ECO:0000256" key="3">
    <source>
        <dbReference type="ARBA" id="ARBA00022525"/>
    </source>
</evidence>
<proteinExistence type="inferred from homology"/>
<feature type="domain" description="Prokineticin" evidence="8">
    <location>
        <begin position="6"/>
        <end position="94"/>
    </location>
</feature>
<name>A0A8K0F390_BRALA</name>
<comment type="similarity">
    <text evidence="2">Belongs to the AVIT (prokineticin) family.</text>
</comment>
<dbReference type="PANTHER" id="PTHR18821:SF2">
    <property type="entry name" value="DICKKOPF-RELATED PROTEIN 3-LIKE"/>
    <property type="match status" value="1"/>
</dbReference>
<dbReference type="FunFam" id="2.10.80.10:FF:000007">
    <property type="entry name" value="Uncharacterized protein"/>
    <property type="match status" value="1"/>
</dbReference>
<gene>
    <name evidence="9" type="primary">PROK1</name>
    <name evidence="9" type="ORF">BLAG_LOCUS24457</name>
</gene>
<dbReference type="Proteomes" id="UP000838412">
    <property type="component" value="Chromosome 9"/>
</dbReference>
<comment type="subcellular location">
    <subcellularLocation>
        <location evidence="1">Secreted</location>
    </subcellularLocation>
</comment>
<evidence type="ECO:0000256" key="6">
    <source>
        <dbReference type="ARBA" id="ARBA00023259"/>
    </source>
</evidence>
<evidence type="ECO:0000256" key="2">
    <source>
        <dbReference type="ARBA" id="ARBA00006999"/>
    </source>
</evidence>
<organism evidence="9 10">
    <name type="scientific">Branchiostoma lanceolatum</name>
    <name type="common">Common lancelet</name>
    <name type="synonym">Amphioxus lanceolatum</name>
    <dbReference type="NCBI Taxonomy" id="7740"/>
    <lineage>
        <taxon>Eukaryota</taxon>
        <taxon>Metazoa</taxon>
        <taxon>Chordata</taxon>
        <taxon>Cephalochordata</taxon>
        <taxon>Leptocardii</taxon>
        <taxon>Amphioxiformes</taxon>
        <taxon>Branchiostomatidae</taxon>
        <taxon>Branchiostoma</taxon>
    </lineage>
</organism>
<evidence type="ECO:0000313" key="10">
    <source>
        <dbReference type="Proteomes" id="UP000838412"/>
    </source>
</evidence>
<keyword evidence="4" id="KW-0800">Toxin</keyword>
<evidence type="ECO:0000256" key="7">
    <source>
        <dbReference type="SAM" id="SignalP"/>
    </source>
</evidence>
<dbReference type="PANTHER" id="PTHR18821">
    <property type="entry name" value="PROKINETICIN"/>
    <property type="match status" value="1"/>
</dbReference>
<keyword evidence="7" id="KW-0732">Signal</keyword>
<dbReference type="InterPro" id="IPR023569">
    <property type="entry name" value="Prokineticin_domain"/>
</dbReference>
<protein>
    <submittedName>
        <fullName evidence="9">PROK1 protein</fullName>
    </submittedName>
</protein>
<dbReference type="EMBL" id="OV696694">
    <property type="protein sequence ID" value="CAH1272967.1"/>
    <property type="molecule type" value="Genomic_DNA"/>
</dbReference>